<name>A0AAV5UUE9_9BILA</name>
<evidence type="ECO:0000313" key="2">
    <source>
        <dbReference type="Proteomes" id="UP001432322"/>
    </source>
</evidence>
<dbReference type="AlphaFoldDB" id="A0AAV5UUE9"/>
<gene>
    <name evidence="1" type="ORF">PFISCL1PPCAC_1469</name>
</gene>
<reference evidence="1" key="1">
    <citation type="submission" date="2023-10" db="EMBL/GenBank/DDBJ databases">
        <title>Genome assembly of Pristionchus species.</title>
        <authorList>
            <person name="Yoshida K."/>
            <person name="Sommer R.J."/>
        </authorList>
    </citation>
    <scope>NUCLEOTIDE SEQUENCE</scope>
    <source>
        <strain evidence="1">RS5133</strain>
    </source>
</reference>
<feature type="non-terminal residue" evidence="1">
    <location>
        <position position="1"/>
    </location>
</feature>
<protein>
    <submittedName>
        <fullName evidence="1">Uncharacterized protein</fullName>
    </submittedName>
</protein>
<keyword evidence="2" id="KW-1185">Reference proteome</keyword>
<organism evidence="1 2">
    <name type="scientific">Pristionchus fissidentatus</name>
    <dbReference type="NCBI Taxonomy" id="1538716"/>
    <lineage>
        <taxon>Eukaryota</taxon>
        <taxon>Metazoa</taxon>
        <taxon>Ecdysozoa</taxon>
        <taxon>Nematoda</taxon>
        <taxon>Chromadorea</taxon>
        <taxon>Rhabditida</taxon>
        <taxon>Rhabditina</taxon>
        <taxon>Diplogasteromorpha</taxon>
        <taxon>Diplogasteroidea</taxon>
        <taxon>Neodiplogasteridae</taxon>
        <taxon>Pristionchus</taxon>
    </lineage>
</organism>
<sequence>LSSSPPSTRNDAIFSLPDWMLLHCIRRFYHYDGSSPVYARSDYHDCGNTENNYPIIGYHCLNPRSLPVPRKELVPAPPRNQRLPALP</sequence>
<dbReference type="EMBL" id="BTSY01000001">
    <property type="protein sequence ID" value="GMT10172.1"/>
    <property type="molecule type" value="Genomic_DNA"/>
</dbReference>
<comment type="caution">
    <text evidence="1">The sequence shown here is derived from an EMBL/GenBank/DDBJ whole genome shotgun (WGS) entry which is preliminary data.</text>
</comment>
<proteinExistence type="predicted"/>
<accession>A0AAV5UUE9</accession>
<dbReference type="Proteomes" id="UP001432322">
    <property type="component" value="Unassembled WGS sequence"/>
</dbReference>
<evidence type="ECO:0000313" key="1">
    <source>
        <dbReference type="EMBL" id="GMT10172.1"/>
    </source>
</evidence>